<comment type="caution">
    <text evidence="3">The sequence shown here is derived from an EMBL/GenBank/DDBJ whole genome shotgun (WGS) entry which is preliminary data.</text>
</comment>
<name>A0ABT9Y508_9FIRM</name>
<sequence>MITDATLCYVDTASKWQQKLILKCLERLPVDAVEMTVPVWQNIADMAVLPAQKYILRINDYEDIWHYKGAYRYVLTAKEYAAAKKQLIRQNVYNASGKKIETRIIGLTRLSVLDIEAIFTHWSGEQKPVSFEPFDSLNQATALAFAWHKRGQQAVTSFCGIADHAPLEEILLAAHLAGIVPMREKMNFRLLKKIVSAVLGISIPVNKPVIGDAIFAVESGIHVDGIMKNPQLYEPYPPEFINAKRRIILGSTSGRKAVEVKLKELKLSCRRLDTAAILEKVKEKSRILCRSLTDKEFYDLVEMMGRV</sequence>
<dbReference type="EC" id="2.3.3.14" evidence="3"/>
<dbReference type="Pfam" id="PF22617">
    <property type="entry name" value="HCS_D2"/>
    <property type="match status" value="1"/>
</dbReference>
<keyword evidence="4" id="KW-1185">Reference proteome</keyword>
<gene>
    <name evidence="3" type="ORF">J2S01_000608</name>
</gene>
<dbReference type="GO" id="GO:0004410">
    <property type="term" value="F:homocitrate synthase activity"/>
    <property type="evidence" value="ECO:0007669"/>
    <property type="project" value="UniProtKB-EC"/>
</dbReference>
<proteinExistence type="predicted"/>
<reference evidence="3 4" key="1">
    <citation type="submission" date="2023-07" db="EMBL/GenBank/DDBJ databases">
        <title>Genomic Encyclopedia of Type Strains, Phase IV (KMG-IV): sequencing the most valuable type-strain genomes for metagenomic binning, comparative biology and taxonomic classification.</title>
        <authorList>
            <person name="Goeker M."/>
        </authorList>
    </citation>
    <scope>NUCLEOTIDE SEQUENCE [LARGE SCALE GENOMIC DNA]</scope>
    <source>
        <strain evidence="3 4">DSM 16980</strain>
    </source>
</reference>
<evidence type="ECO:0000313" key="3">
    <source>
        <dbReference type="EMBL" id="MDQ0202912.1"/>
    </source>
</evidence>
<evidence type="ECO:0000256" key="1">
    <source>
        <dbReference type="ARBA" id="ARBA00022679"/>
    </source>
</evidence>
<keyword evidence="1 3" id="KW-0808">Transferase</keyword>
<dbReference type="PANTHER" id="PTHR42880:SF1">
    <property type="entry name" value="ISOPROPYLMALATE_HOMOCITRATE_CITRAMALATE SYNTHASE FAMILY PROTEIN"/>
    <property type="match status" value="1"/>
</dbReference>
<organism evidence="3 4">
    <name type="scientific">Pectinatus haikarae</name>
    <dbReference type="NCBI Taxonomy" id="349096"/>
    <lineage>
        <taxon>Bacteria</taxon>
        <taxon>Bacillati</taxon>
        <taxon>Bacillota</taxon>
        <taxon>Negativicutes</taxon>
        <taxon>Selenomonadales</taxon>
        <taxon>Selenomonadaceae</taxon>
        <taxon>Pectinatus</taxon>
    </lineage>
</organism>
<evidence type="ECO:0000313" key="4">
    <source>
        <dbReference type="Proteomes" id="UP001239167"/>
    </source>
</evidence>
<dbReference type="Gene3D" id="1.10.238.260">
    <property type="match status" value="1"/>
</dbReference>
<dbReference type="PANTHER" id="PTHR42880">
    <property type="entry name" value="HOMOCITRATE SYNTHASE"/>
    <property type="match status" value="1"/>
</dbReference>
<accession>A0ABT9Y508</accession>
<protein>
    <submittedName>
        <fullName evidence="3">Homocitrate synthase NifV</fullName>
        <ecNumber evidence="3">2.3.3.14</ecNumber>
    </submittedName>
</protein>
<dbReference type="EMBL" id="JAUSUE010000003">
    <property type="protein sequence ID" value="MDQ0202912.1"/>
    <property type="molecule type" value="Genomic_DNA"/>
</dbReference>
<dbReference type="RefSeq" id="WP_196605713.1">
    <property type="nucleotide sequence ID" value="NZ_CP116940.1"/>
</dbReference>
<dbReference type="InterPro" id="IPR054691">
    <property type="entry name" value="LeuA/HCS_post-cat"/>
</dbReference>
<keyword evidence="3" id="KW-0012">Acyltransferase</keyword>
<evidence type="ECO:0000259" key="2">
    <source>
        <dbReference type="Pfam" id="PF22617"/>
    </source>
</evidence>
<dbReference type="Proteomes" id="UP001239167">
    <property type="component" value="Unassembled WGS sequence"/>
</dbReference>
<feature type="domain" description="2-isopropylmalate synthase/homocitrate synthase post-catalytic" evidence="2">
    <location>
        <begin position="209"/>
        <end position="284"/>
    </location>
</feature>